<dbReference type="PANTHER" id="PTHR31053">
    <property type="entry name" value="MAGNESIUM-PROTOPORPHYRIN IX MONOMETHYL ESTER [OXIDATIVE] CYCLASE, CHLOROPLASTIC"/>
    <property type="match status" value="1"/>
</dbReference>
<evidence type="ECO:0000259" key="11">
    <source>
        <dbReference type="Pfam" id="PF02915"/>
    </source>
</evidence>
<dbReference type="Pfam" id="PF02915">
    <property type="entry name" value="Rubrerythrin"/>
    <property type="match status" value="1"/>
</dbReference>
<keyword evidence="7 10" id="KW-0408">Iron</keyword>
<dbReference type="PANTHER" id="PTHR31053:SF2">
    <property type="entry name" value="MAGNESIUM-PROTOPORPHYRIN IX MONOMETHYL ESTER [OXIDATIVE] CYCLASE, CHLOROPLASTIC"/>
    <property type="match status" value="1"/>
</dbReference>
<evidence type="ECO:0000256" key="1">
    <source>
        <dbReference type="ARBA" id="ARBA00001962"/>
    </source>
</evidence>
<evidence type="ECO:0000256" key="10">
    <source>
        <dbReference type="HAMAP-Rule" id="MF_01840"/>
    </source>
</evidence>
<sequence length="344" mass="40521">MISTAPEIRSKMKPDIRDTLLTPRFWTTDFQELELLDTSVQEPAIKAVIQEFIADYNRKHFVRDDRFDHSFEKLSEEERKLFLAFLERSCTSEFSGFLLYKEASLRLRKNNPLLAEGFKYLSRDEARHAGFINRAMADSGLSLDLPHLTKFRKYTLIKPKFLFYATYLSEKIGYWKYILIFQHLEDSPEFIIHPLFNYFDNWCQDESRHGDFMGLVIKSQADWLNGTISRLQIRLFLLLFVLTTYFSGQKSSDFYNMIGMDVKEFDLSVLKKTNKEASKVFPIYLDLEHPQFVMLLDACVTNNKKLRSKKKLIGKLPFYILNCFNILRMYFIPIKESLPTGTVC</sequence>
<comment type="function">
    <text evidence="10">Catalyzes the formation of the isocyclic ring in chlorophyll biosynthesis. Mediates the cyclase reaction, which results in the formation of divinylprotochlorophyllide (Pchlide) characteristic of all chlorophylls from magnesium-protoporphyrin IX 13-monomethyl ester (MgPMME).</text>
</comment>
<evidence type="ECO:0000256" key="3">
    <source>
        <dbReference type="ARBA" id="ARBA00022531"/>
    </source>
</evidence>
<dbReference type="EC" id="1.14.13.81" evidence="10"/>
<keyword evidence="6 10" id="KW-0560">Oxidoreductase</keyword>
<keyword evidence="8 10" id="KW-0149">Chlorophyll biosynthesis</keyword>
<dbReference type="GO" id="GO:0015979">
    <property type="term" value="P:photosynthesis"/>
    <property type="evidence" value="ECO:0007669"/>
    <property type="project" value="UniProtKB-UniRule"/>
</dbReference>
<evidence type="ECO:0000313" key="13">
    <source>
        <dbReference type="Proteomes" id="UP000248857"/>
    </source>
</evidence>
<dbReference type="RefSeq" id="WP_110984348.1">
    <property type="nucleotide sequence ID" value="NZ_CAWNWM010000001.1"/>
</dbReference>
<feature type="domain" description="Rubrerythrin diiron-binding" evidence="11">
    <location>
        <begin position="85"/>
        <end position="212"/>
    </location>
</feature>
<evidence type="ECO:0000256" key="2">
    <source>
        <dbReference type="ARBA" id="ARBA00006550"/>
    </source>
</evidence>
<comment type="cofactor">
    <cofactor evidence="1 10">
        <name>Fe cation</name>
        <dbReference type="ChEBI" id="CHEBI:24875"/>
    </cofactor>
</comment>
<dbReference type="AlphaFoldDB" id="A0A2W1K5J9"/>
<dbReference type="HAMAP" id="MF_01840">
    <property type="entry name" value="AcsF"/>
    <property type="match status" value="1"/>
</dbReference>
<comment type="pathway">
    <text evidence="10">Porphyrin-containing compound metabolism; chlorophyll biosynthesis (light-independent).</text>
</comment>
<comment type="caution">
    <text evidence="12">The sequence shown here is derived from an EMBL/GenBank/DDBJ whole genome shotgun (WGS) entry which is preliminary data.</text>
</comment>
<dbReference type="NCBIfam" id="TIGR02029">
    <property type="entry name" value="AcsF"/>
    <property type="match status" value="1"/>
</dbReference>
<dbReference type="NCBIfam" id="NF010172">
    <property type="entry name" value="PRK13654.1"/>
    <property type="match status" value="1"/>
</dbReference>
<dbReference type="OrthoDB" id="141643at2"/>
<comment type="catalytic activity">
    <reaction evidence="9 10">
        <text>Mg-protoporphyrin IX 13-monomethyl ester + 3 NADPH + 3 O2 + 2 H(+) = 3,8-divinyl protochlorophyllide a + 3 NADP(+) + 5 H2O</text>
        <dbReference type="Rhea" id="RHEA:33235"/>
        <dbReference type="ChEBI" id="CHEBI:15377"/>
        <dbReference type="ChEBI" id="CHEBI:15378"/>
        <dbReference type="ChEBI" id="CHEBI:15379"/>
        <dbReference type="ChEBI" id="CHEBI:57783"/>
        <dbReference type="ChEBI" id="CHEBI:58349"/>
        <dbReference type="ChEBI" id="CHEBI:58632"/>
        <dbReference type="ChEBI" id="CHEBI:60491"/>
        <dbReference type="EC" id="1.14.13.81"/>
    </reaction>
</comment>
<dbReference type="EMBL" id="PQWO01000001">
    <property type="protein sequence ID" value="PZD75151.1"/>
    <property type="molecule type" value="Genomic_DNA"/>
</dbReference>
<evidence type="ECO:0000313" key="12">
    <source>
        <dbReference type="EMBL" id="PZD75151.1"/>
    </source>
</evidence>
<dbReference type="Proteomes" id="UP000248857">
    <property type="component" value="Unassembled WGS sequence"/>
</dbReference>
<proteinExistence type="inferred from homology"/>
<comment type="similarity">
    <text evidence="2 10">Belongs to the AcsF family.</text>
</comment>
<dbReference type="InterPro" id="IPR008434">
    <property type="entry name" value="AcsF"/>
</dbReference>
<evidence type="ECO:0000256" key="5">
    <source>
        <dbReference type="ARBA" id="ARBA00022857"/>
    </source>
</evidence>
<dbReference type="UniPathway" id="UPA00670"/>
<organism evidence="12 13">
    <name type="scientific">Acaryochloris thomasi RCC1774</name>
    <dbReference type="NCBI Taxonomy" id="1764569"/>
    <lineage>
        <taxon>Bacteria</taxon>
        <taxon>Bacillati</taxon>
        <taxon>Cyanobacteriota</taxon>
        <taxon>Cyanophyceae</taxon>
        <taxon>Acaryochloridales</taxon>
        <taxon>Acaryochloridaceae</taxon>
        <taxon>Acaryochloris</taxon>
        <taxon>Acaryochloris thomasi</taxon>
    </lineage>
</organism>
<protein>
    <recommendedName>
        <fullName evidence="10">Magnesium-protoporphyrin IX monomethyl ester [oxidative] cyclase</fullName>
        <shortName evidence="10">Mg-protoporphyrin IX monomethyl ester oxidative cyclase</shortName>
        <ecNumber evidence="10">1.14.13.81</ecNumber>
    </recommendedName>
</protein>
<evidence type="ECO:0000256" key="6">
    <source>
        <dbReference type="ARBA" id="ARBA00023002"/>
    </source>
</evidence>
<dbReference type="InterPro" id="IPR009078">
    <property type="entry name" value="Ferritin-like_SF"/>
</dbReference>
<evidence type="ECO:0000256" key="8">
    <source>
        <dbReference type="ARBA" id="ARBA00023171"/>
    </source>
</evidence>
<reference evidence="12 13" key="1">
    <citation type="journal article" date="2018" name="Sci. Rep.">
        <title>A novel species of the marine cyanobacterium Acaryochloris with a unique pigment content and lifestyle.</title>
        <authorList>
            <person name="Partensky F."/>
            <person name="Six C."/>
            <person name="Ratin M."/>
            <person name="Garczarek L."/>
            <person name="Vaulot D."/>
            <person name="Probert I."/>
            <person name="Calteau A."/>
            <person name="Gourvil P."/>
            <person name="Marie D."/>
            <person name="Grebert T."/>
            <person name="Bouchier C."/>
            <person name="Le Panse S."/>
            <person name="Gachenot M."/>
            <person name="Rodriguez F."/>
            <person name="Garrido J.L."/>
        </authorList>
    </citation>
    <scope>NUCLEOTIDE SEQUENCE [LARGE SCALE GENOMIC DNA]</scope>
    <source>
        <strain evidence="12 13">RCC1774</strain>
    </source>
</reference>
<accession>A0A2W1K5J9</accession>
<name>A0A2W1K5J9_9CYAN</name>
<dbReference type="InterPro" id="IPR003251">
    <property type="entry name" value="Rr_diiron-bd_dom"/>
</dbReference>
<keyword evidence="13" id="KW-1185">Reference proteome</keyword>
<dbReference type="GO" id="GO:0005506">
    <property type="term" value="F:iron ion binding"/>
    <property type="evidence" value="ECO:0007669"/>
    <property type="project" value="UniProtKB-UniRule"/>
</dbReference>
<gene>
    <name evidence="12" type="primary">acsF_2</name>
    <name evidence="10" type="synonym">acsF</name>
    <name evidence="12" type="ORF">C1752_00373</name>
</gene>
<dbReference type="SUPFAM" id="SSF47240">
    <property type="entry name" value="Ferritin-like"/>
    <property type="match status" value="1"/>
</dbReference>
<dbReference type="GO" id="GO:0048529">
    <property type="term" value="F:magnesium-protoporphyrin IX monomethyl ester (oxidative) cyclase activity"/>
    <property type="evidence" value="ECO:0007669"/>
    <property type="project" value="UniProtKB-UniRule"/>
</dbReference>
<evidence type="ECO:0000256" key="4">
    <source>
        <dbReference type="ARBA" id="ARBA00022723"/>
    </source>
</evidence>
<keyword evidence="3 10" id="KW-0602">Photosynthesis</keyword>
<evidence type="ECO:0000256" key="9">
    <source>
        <dbReference type="ARBA" id="ARBA00049231"/>
    </source>
</evidence>
<keyword evidence="4 10" id="KW-0479">Metal-binding</keyword>
<evidence type="ECO:0000256" key="7">
    <source>
        <dbReference type="ARBA" id="ARBA00023004"/>
    </source>
</evidence>
<keyword evidence="5 10" id="KW-0521">NADP</keyword>
<dbReference type="GO" id="GO:0036068">
    <property type="term" value="P:light-independent chlorophyll biosynthetic process"/>
    <property type="evidence" value="ECO:0007669"/>
    <property type="project" value="UniProtKB-UniRule"/>
</dbReference>